<comment type="caution">
    <text evidence="2">The sequence shown here is derived from an EMBL/GenBank/DDBJ whole genome shotgun (WGS) entry which is preliminary data.</text>
</comment>
<dbReference type="PIRSF" id="PIRSF029347">
    <property type="entry name" value="RecF"/>
    <property type="match status" value="1"/>
</dbReference>
<keyword evidence="3" id="KW-1185">Reference proteome</keyword>
<dbReference type="RefSeq" id="WP_379672223.1">
    <property type="nucleotide sequence ID" value="NZ_JBHUCJ010000089.1"/>
</dbReference>
<reference evidence="2 3" key="1">
    <citation type="submission" date="2024-09" db="EMBL/GenBank/DDBJ databases">
        <title>Genomes of Rahnella.</title>
        <authorList>
            <person name="Mnguni F.C."/>
            <person name="Shin G.Y."/>
            <person name="Coutinho T."/>
        </authorList>
    </citation>
    <scope>NUCLEOTIDE SEQUENCE [LARGE SCALE GENOMIC DNA]</scope>
    <source>
        <strain evidence="2 3">20WA0057</strain>
    </source>
</reference>
<dbReference type="InterPro" id="IPR014555">
    <property type="entry name" value="RecF-like"/>
</dbReference>
<proteinExistence type="predicted"/>
<organism evidence="2 3">
    <name type="scientific">Rahnella sp. (strain Y9602)</name>
    <dbReference type="NCBI Taxonomy" id="2703885"/>
    <lineage>
        <taxon>Bacteria</taxon>
        <taxon>Pseudomonadati</taxon>
        <taxon>Pseudomonadota</taxon>
        <taxon>Gammaproteobacteria</taxon>
        <taxon>Enterobacterales</taxon>
        <taxon>Yersiniaceae</taxon>
        <taxon>Rahnella</taxon>
    </lineage>
</organism>
<sequence length="362" mass="40866">MIRTIHIDNYRSAKNISLELDRLNIIFGPNGCGKSNIYKAIHLLSGAASGRLSEMLSDEGGIQNTMWSGSKDSGQKTRRICLSCETIDFEYELQIGFPDKIPYPTQFELDPVVKEENIWISGFNRRPSSQVLRRKNQAVFLSNIHGEKITHGGAVYENESFFGQLGEPHLYPEVSQVRETIKNWRFYHEFDVSRKSGIRQPQIGFRSPILSGDGSNLASAFQTIVEVGDIELLTEILLTAFPECSFFCKNDKARFMLLMNRKGLSRPLETSEMSDGTIRFLCLAVALLSPRPPNFIALNEPENSLHPQMLPALAKLISEASRYSQIWLTSHSHELANLIGKHVAFQLYELSITNGQTRINKI</sequence>
<evidence type="ECO:0000313" key="2">
    <source>
        <dbReference type="EMBL" id="MFD3226493.1"/>
    </source>
</evidence>
<dbReference type="PANTHER" id="PTHR32182:SF25">
    <property type="entry name" value="SLR1056 PROTEIN"/>
    <property type="match status" value="1"/>
</dbReference>
<dbReference type="EMBL" id="JBHUCJ010000089">
    <property type="protein sequence ID" value="MFD3226493.1"/>
    <property type="molecule type" value="Genomic_DNA"/>
</dbReference>
<dbReference type="InterPro" id="IPR003959">
    <property type="entry name" value="ATPase_AAA_core"/>
</dbReference>
<evidence type="ECO:0000313" key="3">
    <source>
        <dbReference type="Proteomes" id="UP001598201"/>
    </source>
</evidence>
<name>A0ABW6CI76_RAHSY</name>
<dbReference type="Proteomes" id="UP001598201">
    <property type="component" value="Unassembled WGS sequence"/>
</dbReference>
<feature type="domain" description="ATPase AAA-type core" evidence="1">
    <location>
        <begin position="23"/>
        <end position="335"/>
    </location>
</feature>
<evidence type="ECO:0000259" key="1">
    <source>
        <dbReference type="Pfam" id="PF13304"/>
    </source>
</evidence>
<accession>A0ABW6CI76</accession>
<dbReference type="PANTHER" id="PTHR32182">
    <property type="entry name" value="DNA REPLICATION AND REPAIR PROTEIN RECF"/>
    <property type="match status" value="1"/>
</dbReference>
<dbReference type="SUPFAM" id="SSF52540">
    <property type="entry name" value="P-loop containing nucleoside triphosphate hydrolases"/>
    <property type="match status" value="1"/>
</dbReference>
<gene>
    <name evidence="2" type="ORF">ACFPK4_23410</name>
</gene>
<dbReference type="Gene3D" id="3.40.50.300">
    <property type="entry name" value="P-loop containing nucleotide triphosphate hydrolases"/>
    <property type="match status" value="2"/>
</dbReference>
<protein>
    <submittedName>
        <fullName evidence="2">AAA family ATPase</fullName>
    </submittedName>
</protein>
<dbReference type="Pfam" id="PF13304">
    <property type="entry name" value="AAA_21"/>
    <property type="match status" value="1"/>
</dbReference>
<dbReference type="InterPro" id="IPR027417">
    <property type="entry name" value="P-loop_NTPase"/>
</dbReference>